<dbReference type="STRING" id="5288.A0A5C5FPE4"/>
<dbReference type="GO" id="GO:0005351">
    <property type="term" value="F:carbohydrate:proton symporter activity"/>
    <property type="evidence" value="ECO:0007669"/>
    <property type="project" value="TreeGrafter"/>
</dbReference>
<keyword evidence="6 7" id="KW-0472">Membrane</keyword>
<evidence type="ECO:0000256" key="7">
    <source>
        <dbReference type="SAM" id="Phobius"/>
    </source>
</evidence>
<feature type="transmembrane region" description="Helical" evidence="7">
    <location>
        <begin position="44"/>
        <end position="68"/>
    </location>
</feature>
<evidence type="ECO:0000256" key="6">
    <source>
        <dbReference type="ARBA" id="ARBA00023136"/>
    </source>
</evidence>
<dbReference type="Proteomes" id="UP000311382">
    <property type="component" value="Unassembled WGS sequence"/>
</dbReference>
<dbReference type="PANTHER" id="PTHR48022:SF64">
    <property type="entry name" value="MAJOR FACILITATOR SUPERFAMILY (MFS) PROFILE DOMAIN-CONTAINING PROTEIN"/>
    <property type="match status" value="1"/>
</dbReference>
<dbReference type="Gene3D" id="1.20.1250.20">
    <property type="entry name" value="MFS general substrate transporter like domains"/>
    <property type="match status" value="1"/>
</dbReference>
<comment type="similarity">
    <text evidence="2">Belongs to the major facilitator superfamily. Sugar transporter (TC 2.A.1.1) family.</text>
</comment>
<evidence type="ECO:0000313" key="10">
    <source>
        <dbReference type="Proteomes" id="UP000311382"/>
    </source>
</evidence>
<protein>
    <submittedName>
        <fullName evidence="9">General substrate transporter</fullName>
    </submittedName>
</protein>
<feature type="transmembrane region" description="Helical" evidence="7">
    <location>
        <begin position="289"/>
        <end position="311"/>
    </location>
</feature>
<keyword evidence="3" id="KW-0813">Transport</keyword>
<feature type="transmembrane region" description="Helical" evidence="7">
    <location>
        <begin position="390"/>
        <end position="413"/>
    </location>
</feature>
<evidence type="ECO:0000256" key="5">
    <source>
        <dbReference type="ARBA" id="ARBA00022989"/>
    </source>
</evidence>
<dbReference type="EMBL" id="SOZI01000136">
    <property type="protein sequence ID" value="TNY18495.1"/>
    <property type="molecule type" value="Genomic_DNA"/>
</dbReference>
<dbReference type="OrthoDB" id="6133115at2759"/>
<feature type="transmembrane region" description="Helical" evidence="7">
    <location>
        <begin position="355"/>
        <end position="378"/>
    </location>
</feature>
<feature type="transmembrane region" description="Helical" evidence="7">
    <location>
        <begin position="138"/>
        <end position="157"/>
    </location>
</feature>
<comment type="subcellular location">
    <subcellularLocation>
        <location evidence="1">Membrane</location>
        <topology evidence="1">Multi-pass membrane protein</topology>
    </subcellularLocation>
</comment>
<dbReference type="PROSITE" id="PS50850">
    <property type="entry name" value="MFS"/>
    <property type="match status" value="1"/>
</dbReference>
<feature type="transmembrane region" description="Helical" evidence="7">
    <location>
        <begin position="203"/>
        <end position="220"/>
    </location>
</feature>
<gene>
    <name evidence="9" type="ORF">DMC30DRAFT_448794</name>
</gene>
<feature type="transmembrane region" description="Helical" evidence="7">
    <location>
        <begin position="80"/>
        <end position="100"/>
    </location>
</feature>
<dbReference type="Pfam" id="PF00083">
    <property type="entry name" value="Sugar_tr"/>
    <property type="match status" value="1"/>
</dbReference>
<feature type="transmembrane region" description="Helical" evidence="7">
    <location>
        <begin position="455"/>
        <end position="474"/>
    </location>
</feature>
<name>A0A5C5FPE4_9BASI</name>
<dbReference type="FunFam" id="1.20.1250.20:FF:000134">
    <property type="entry name" value="MFS sugar transporter protein"/>
    <property type="match status" value="1"/>
</dbReference>
<dbReference type="InterPro" id="IPR036259">
    <property type="entry name" value="MFS_trans_sf"/>
</dbReference>
<evidence type="ECO:0000256" key="2">
    <source>
        <dbReference type="ARBA" id="ARBA00010992"/>
    </source>
</evidence>
<dbReference type="InterPro" id="IPR020846">
    <property type="entry name" value="MFS_dom"/>
</dbReference>
<evidence type="ECO:0000313" key="9">
    <source>
        <dbReference type="EMBL" id="TNY18495.1"/>
    </source>
</evidence>
<evidence type="ECO:0000256" key="1">
    <source>
        <dbReference type="ARBA" id="ARBA00004141"/>
    </source>
</evidence>
<proteinExistence type="inferred from homology"/>
<sequence>MPFKFSVLAPKPPPAETVLAPTNNAHPQWWRDPGLRKLNMHASVLLLGSFVCGYDGSVLNAALGIDAFLDDVDNPDANKLGLLSSAISLGYLIGFFPSSWAGDRWGRKRPQIFGSAVVVVAVFVQCFALGGWKFFGARILLGFGAAFPLTLGSAHLFELAHPRQAAEFVTFFGSFYWVGAVVAAWVTYGSAFMSSNWSWRLPSLLQGLASLVQLATLWFVPESPRFLSAVGRTDEAHEILAKYHANGDLDDELVLSELAQIQTALELEQASKSFGYLDFLRTKANRYRLFLCIWIGVIVQWVGNGVYSYYLLPVLSSIGIEGSAQQQGINGGLQIFNLFISALASIYIQRFSRRFVWLFSTVMILLCYTMFAVATLRFNSTGDVNAGRAAVALIFLYSAFYDIAYSILFYSYTLEVLPYHMRTKGMAVCLFVDYGALFFNQYINPIGFEDLGTNYYWPYVGVIAVNLVVVYFLFPETAGLTLEQSAALLDDSTKERIDEAGQRAVKDLDATSKVVEA</sequence>
<dbReference type="PANTHER" id="PTHR48022">
    <property type="entry name" value="PLASTIDIC GLUCOSE TRANSPORTER 4"/>
    <property type="match status" value="1"/>
</dbReference>
<evidence type="ECO:0000256" key="4">
    <source>
        <dbReference type="ARBA" id="ARBA00022692"/>
    </source>
</evidence>
<dbReference type="GO" id="GO:0016020">
    <property type="term" value="C:membrane"/>
    <property type="evidence" value="ECO:0007669"/>
    <property type="project" value="UniProtKB-SubCell"/>
</dbReference>
<feature type="domain" description="Major facilitator superfamily (MFS) profile" evidence="8">
    <location>
        <begin position="41"/>
        <end position="478"/>
    </location>
</feature>
<reference evidence="9 10" key="1">
    <citation type="submission" date="2019-03" db="EMBL/GenBank/DDBJ databases">
        <title>Rhodosporidium diobovatum UCD-FST 08-225 genome sequencing, assembly, and annotation.</title>
        <authorList>
            <person name="Fakankun I.U."/>
            <person name="Fristensky B."/>
            <person name="Levin D.B."/>
        </authorList>
    </citation>
    <scope>NUCLEOTIDE SEQUENCE [LARGE SCALE GENOMIC DNA]</scope>
    <source>
        <strain evidence="9 10">UCD-FST 08-225</strain>
    </source>
</reference>
<keyword evidence="5 7" id="KW-1133">Transmembrane helix</keyword>
<accession>A0A5C5FPE4</accession>
<comment type="caution">
    <text evidence="9">The sequence shown here is derived from an EMBL/GenBank/DDBJ whole genome shotgun (WGS) entry which is preliminary data.</text>
</comment>
<dbReference type="AlphaFoldDB" id="A0A5C5FPE4"/>
<dbReference type="InterPro" id="IPR050360">
    <property type="entry name" value="MFS_Sugar_Transporters"/>
</dbReference>
<dbReference type="SUPFAM" id="SSF103473">
    <property type="entry name" value="MFS general substrate transporter"/>
    <property type="match status" value="1"/>
</dbReference>
<evidence type="ECO:0000256" key="3">
    <source>
        <dbReference type="ARBA" id="ARBA00022448"/>
    </source>
</evidence>
<feature type="transmembrane region" description="Helical" evidence="7">
    <location>
        <begin position="331"/>
        <end position="348"/>
    </location>
</feature>
<feature type="transmembrane region" description="Helical" evidence="7">
    <location>
        <begin position="169"/>
        <end position="191"/>
    </location>
</feature>
<feature type="transmembrane region" description="Helical" evidence="7">
    <location>
        <begin position="425"/>
        <end position="443"/>
    </location>
</feature>
<organism evidence="9 10">
    <name type="scientific">Rhodotorula diobovata</name>
    <dbReference type="NCBI Taxonomy" id="5288"/>
    <lineage>
        <taxon>Eukaryota</taxon>
        <taxon>Fungi</taxon>
        <taxon>Dikarya</taxon>
        <taxon>Basidiomycota</taxon>
        <taxon>Pucciniomycotina</taxon>
        <taxon>Microbotryomycetes</taxon>
        <taxon>Sporidiobolales</taxon>
        <taxon>Sporidiobolaceae</taxon>
        <taxon>Rhodotorula</taxon>
    </lineage>
</organism>
<feature type="transmembrane region" description="Helical" evidence="7">
    <location>
        <begin position="112"/>
        <end position="132"/>
    </location>
</feature>
<evidence type="ECO:0000259" key="8">
    <source>
        <dbReference type="PROSITE" id="PS50850"/>
    </source>
</evidence>
<keyword evidence="10" id="KW-1185">Reference proteome</keyword>
<keyword evidence="4 7" id="KW-0812">Transmembrane</keyword>
<dbReference type="InterPro" id="IPR005828">
    <property type="entry name" value="MFS_sugar_transport-like"/>
</dbReference>